<dbReference type="RefSeq" id="WP_143894184.1">
    <property type="nucleotide sequence ID" value="NZ_CP041666.1"/>
</dbReference>
<feature type="transmembrane region" description="Helical" evidence="1">
    <location>
        <begin position="12"/>
        <end position="32"/>
    </location>
</feature>
<dbReference type="OrthoDB" id="2691647at2"/>
<protein>
    <submittedName>
        <fullName evidence="2">DUF4227 family protein</fullName>
    </submittedName>
</protein>
<keyword evidence="1" id="KW-1133">Transmembrane helix</keyword>
<reference evidence="2 3" key="1">
    <citation type="submission" date="2019-07" db="EMBL/GenBank/DDBJ databases">
        <authorList>
            <person name="Li J."/>
        </authorList>
    </citation>
    <scope>NUCLEOTIDE SEQUENCE [LARGE SCALE GENOMIC DNA]</scope>
    <source>
        <strain evidence="2 3">TKL69</strain>
    </source>
</reference>
<dbReference type="InterPro" id="IPR025321">
    <property type="entry name" value="DUF4227"/>
</dbReference>
<keyword evidence="1" id="KW-0812">Transmembrane</keyword>
<dbReference type="EMBL" id="CP041666">
    <property type="protein sequence ID" value="QDP40527.1"/>
    <property type="molecule type" value="Genomic_DNA"/>
</dbReference>
<accession>A0A516KGL8</accession>
<keyword evidence="1" id="KW-0472">Membrane</keyword>
<organism evidence="2 3">
    <name type="scientific">Radiobacillus deserti</name>
    <dbReference type="NCBI Taxonomy" id="2594883"/>
    <lineage>
        <taxon>Bacteria</taxon>
        <taxon>Bacillati</taxon>
        <taxon>Bacillota</taxon>
        <taxon>Bacilli</taxon>
        <taxon>Bacillales</taxon>
        <taxon>Bacillaceae</taxon>
        <taxon>Radiobacillus</taxon>
    </lineage>
</organism>
<evidence type="ECO:0000256" key="1">
    <source>
        <dbReference type="SAM" id="Phobius"/>
    </source>
</evidence>
<evidence type="ECO:0000313" key="3">
    <source>
        <dbReference type="Proteomes" id="UP000315215"/>
    </source>
</evidence>
<sequence length="72" mass="8594">MKSVISLVRDSLKLFIIFTVCTMLFYFGLRAIHAEYENYHKYDPPEGRAVKVFEQQDQSWVDRLSLFFRLGE</sequence>
<name>A0A516KGL8_9BACI</name>
<dbReference type="Pfam" id="PF14004">
    <property type="entry name" value="DUF4227"/>
    <property type="match status" value="1"/>
</dbReference>
<gene>
    <name evidence="2" type="ORF">FN924_10205</name>
</gene>
<proteinExistence type="predicted"/>
<dbReference type="AlphaFoldDB" id="A0A516KGL8"/>
<evidence type="ECO:0000313" key="2">
    <source>
        <dbReference type="EMBL" id="QDP40527.1"/>
    </source>
</evidence>
<dbReference type="KEGG" id="aqt:FN924_10205"/>
<keyword evidence="3" id="KW-1185">Reference proteome</keyword>
<dbReference type="Proteomes" id="UP000315215">
    <property type="component" value="Chromosome"/>
</dbReference>